<dbReference type="Pfam" id="PF00756">
    <property type="entry name" value="Esterase"/>
    <property type="match status" value="1"/>
</dbReference>
<dbReference type="PANTHER" id="PTHR40841:SF2">
    <property type="entry name" value="SIDEROPHORE-DEGRADING ESTERASE (EUROFUNG)"/>
    <property type="match status" value="1"/>
</dbReference>
<proteinExistence type="inferred from homology"/>
<dbReference type="EC" id="2.3.1.122" evidence="4"/>
<evidence type="ECO:0000256" key="6">
    <source>
        <dbReference type="ARBA" id="ARBA00022801"/>
    </source>
</evidence>
<dbReference type="RefSeq" id="WP_315728687.1">
    <property type="nucleotide sequence ID" value="NZ_JAVUPU010000016.1"/>
</dbReference>
<dbReference type="PANTHER" id="PTHR40841">
    <property type="entry name" value="SIDEROPHORE TRIACETYLFUSARININE C ESTERASE"/>
    <property type="match status" value="1"/>
</dbReference>
<gene>
    <name evidence="9" type="ORF">RQX22_18830</name>
</gene>
<evidence type="ECO:0000313" key="10">
    <source>
        <dbReference type="Proteomes" id="UP001259572"/>
    </source>
</evidence>
<name>A0ABU3QC95_9SPHN</name>
<dbReference type="InterPro" id="IPR006311">
    <property type="entry name" value="TAT_signal"/>
</dbReference>
<evidence type="ECO:0000256" key="7">
    <source>
        <dbReference type="ARBA" id="ARBA00032572"/>
    </source>
</evidence>
<comment type="catalytic activity">
    <reaction evidence="8">
        <text>an acyl-CoA + a 1,2-diacyl-sn-glycerol = a triacyl-sn-glycerol + CoA</text>
        <dbReference type="Rhea" id="RHEA:10868"/>
        <dbReference type="ChEBI" id="CHEBI:17815"/>
        <dbReference type="ChEBI" id="CHEBI:57287"/>
        <dbReference type="ChEBI" id="CHEBI:58342"/>
        <dbReference type="ChEBI" id="CHEBI:64615"/>
        <dbReference type="EC" id="2.3.1.20"/>
    </reaction>
</comment>
<dbReference type="SUPFAM" id="SSF53474">
    <property type="entry name" value="alpha/beta-Hydrolases"/>
    <property type="match status" value="1"/>
</dbReference>
<evidence type="ECO:0000256" key="8">
    <source>
        <dbReference type="ARBA" id="ARBA00048109"/>
    </source>
</evidence>
<keyword evidence="10" id="KW-1185">Reference proteome</keyword>
<keyword evidence="6 9" id="KW-0378">Hydrolase</keyword>
<dbReference type="Gene3D" id="3.40.50.1820">
    <property type="entry name" value="alpha/beta hydrolase"/>
    <property type="match status" value="1"/>
</dbReference>
<comment type="caution">
    <text evidence="9">The sequence shown here is derived from an EMBL/GenBank/DDBJ whole genome shotgun (WGS) entry which is preliminary data.</text>
</comment>
<comment type="similarity">
    <text evidence="3">Belongs to the mycobacterial A85 antigen family.</text>
</comment>
<evidence type="ECO:0000256" key="5">
    <source>
        <dbReference type="ARBA" id="ARBA00013244"/>
    </source>
</evidence>
<evidence type="ECO:0000313" key="9">
    <source>
        <dbReference type="EMBL" id="MDT9601014.1"/>
    </source>
</evidence>
<dbReference type="InterPro" id="IPR000801">
    <property type="entry name" value="Esterase-like"/>
</dbReference>
<protein>
    <recommendedName>
        <fullName evidence="7">Acyl-CoA:diacylglycerol acyltransferase</fullName>
        <ecNumber evidence="4">2.3.1.122</ecNumber>
        <ecNumber evidence="5">2.3.1.20</ecNumber>
    </recommendedName>
</protein>
<dbReference type="Proteomes" id="UP001259572">
    <property type="component" value="Unassembled WGS sequence"/>
</dbReference>
<reference evidence="9 10" key="1">
    <citation type="submission" date="2023-05" db="EMBL/GenBank/DDBJ databases">
        <authorList>
            <person name="Guo Y."/>
        </authorList>
    </citation>
    <scope>NUCLEOTIDE SEQUENCE [LARGE SCALE GENOMIC DNA]</scope>
    <source>
        <strain evidence="9 10">GR2756</strain>
    </source>
</reference>
<dbReference type="InterPro" id="IPR029058">
    <property type="entry name" value="AB_hydrolase_fold"/>
</dbReference>
<organism evidence="9 10">
    <name type="scientific">Sphingosinicella rhizophila</name>
    <dbReference type="NCBI Taxonomy" id="3050082"/>
    <lineage>
        <taxon>Bacteria</taxon>
        <taxon>Pseudomonadati</taxon>
        <taxon>Pseudomonadota</taxon>
        <taxon>Alphaproteobacteria</taxon>
        <taxon>Sphingomonadales</taxon>
        <taxon>Sphingosinicellaceae</taxon>
        <taxon>Sphingosinicella</taxon>
    </lineage>
</organism>
<dbReference type="InterPro" id="IPR052558">
    <property type="entry name" value="Siderophore_Hydrolase_D"/>
</dbReference>
<dbReference type="EMBL" id="JAVUPU010000016">
    <property type="protein sequence ID" value="MDT9601014.1"/>
    <property type="molecule type" value="Genomic_DNA"/>
</dbReference>
<dbReference type="PROSITE" id="PS51318">
    <property type="entry name" value="TAT"/>
    <property type="match status" value="1"/>
</dbReference>
<dbReference type="EC" id="2.3.1.20" evidence="5"/>
<evidence type="ECO:0000256" key="2">
    <source>
        <dbReference type="ARBA" id="ARBA00005622"/>
    </source>
</evidence>
<comment type="catalytic activity">
    <reaction evidence="1">
        <text>2 alpha,alpha'-trehalose 6-mycolate = alpha,alpha'-trehalose 6,6'-bismycolate + alpha,alpha-trehalose</text>
        <dbReference type="Rhea" id="RHEA:23472"/>
        <dbReference type="ChEBI" id="CHEBI:16551"/>
        <dbReference type="ChEBI" id="CHEBI:18195"/>
        <dbReference type="ChEBI" id="CHEBI:18234"/>
        <dbReference type="EC" id="2.3.1.122"/>
    </reaction>
</comment>
<evidence type="ECO:0000256" key="1">
    <source>
        <dbReference type="ARBA" id="ARBA00000697"/>
    </source>
</evidence>
<accession>A0ABU3QC95</accession>
<sequence length="335" mass="36011">MPDTIDRRTLLAMTGGTALAAAMPAAVKGQARASGLLSGIVPPLSAMLPNTDYFEIDSVRAGARYAIWVTRPAHYERQSGKRFPVVYMPDGNGAAPQTAPRIELLASDPINPIRQFIQVCVGYTGADADRSLAVRARDLLPPGEALPPGVEEGMRATVETGLIDQAGADLYLHNLRNPAADKFLAFLTEELHPLIAKRYRVQDEDAGLFGYSYGGLFATYVALSRSSLFRRIGAGSPGILAQKSKIFEMYGRALAEKADHSGRMLHMTVAEREITVPSYYQTLVGAGTTEFIALASLQPLPGLVFSSKIIPEESHATGYGAAWSSFLRTCYSAAA</sequence>
<dbReference type="GO" id="GO:0016787">
    <property type="term" value="F:hydrolase activity"/>
    <property type="evidence" value="ECO:0007669"/>
    <property type="project" value="UniProtKB-KW"/>
</dbReference>
<evidence type="ECO:0000256" key="4">
    <source>
        <dbReference type="ARBA" id="ARBA00012820"/>
    </source>
</evidence>
<comment type="similarity">
    <text evidence="2">Belongs to the esterase D family.</text>
</comment>
<evidence type="ECO:0000256" key="3">
    <source>
        <dbReference type="ARBA" id="ARBA00005874"/>
    </source>
</evidence>